<feature type="coiled-coil region" evidence="1">
    <location>
        <begin position="82"/>
        <end position="119"/>
    </location>
</feature>
<evidence type="ECO:0000256" key="1">
    <source>
        <dbReference type="SAM" id="Coils"/>
    </source>
</evidence>
<dbReference type="EMBL" id="AMZN01000033">
    <property type="protein sequence ID" value="ELR71746.1"/>
    <property type="molecule type" value="Genomic_DNA"/>
</dbReference>
<keyword evidence="1" id="KW-0175">Coiled coil</keyword>
<evidence type="ECO:0000313" key="4">
    <source>
        <dbReference type="Proteomes" id="UP000011135"/>
    </source>
</evidence>
<keyword evidence="4" id="KW-1185">Reference proteome</keyword>
<dbReference type="PATRIC" id="fig|1237149.3.peg.2197"/>
<name>L8JS31_9BACT</name>
<dbReference type="SUPFAM" id="SSF47413">
    <property type="entry name" value="lambda repressor-like DNA-binding domains"/>
    <property type="match status" value="1"/>
</dbReference>
<sequence>MAELGNKIEEITGKGYDRHVVWSYEKGQRKVPAELIPVLARIFGVTTDMLFYTEAELHELKHIDTLTTNLADYRKMAENDPAKAVVEALNRLEEAQKEIQNLKDQIKNYKNEAETYKAELEKVKPTIKKISKYIDLLGYD</sequence>
<protein>
    <recommendedName>
        <fullName evidence="2">HTH cro/C1-type domain-containing protein</fullName>
    </recommendedName>
</protein>
<dbReference type="InterPro" id="IPR010982">
    <property type="entry name" value="Lambda_DNA-bd_dom_sf"/>
</dbReference>
<dbReference type="AlphaFoldDB" id="L8JS31"/>
<accession>L8JS31</accession>
<evidence type="ECO:0000313" key="3">
    <source>
        <dbReference type="EMBL" id="ELR71746.1"/>
    </source>
</evidence>
<evidence type="ECO:0000259" key="2">
    <source>
        <dbReference type="PROSITE" id="PS50943"/>
    </source>
</evidence>
<dbReference type="PROSITE" id="PS50943">
    <property type="entry name" value="HTH_CROC1"/>
    <property type="match status" value="1"/>
</dbReference>
<organism evidence="3 4">
    <name type="scientific">Fulvivirga imtechensis AK7</name>
    <dbReference type="NCBI Taxonomy" id="1237149"/>
    <lineage>
        <taxon>Bacteria</taxon>
        <taxon>Pseudomonadati</taxon>
        <taxon>Bacteroidota</taxon>
        <taxon>Cytophagia</taxon>
        <taxon>Cytophagales</taxon>
        <taxon>Fulvivirgaceae</taxon>
        <taxon>Fulvivirga</taxon>
    </lineage>
</organism>
<comment type="caution">
    <text evidence="3">The sequence shown here is derived from an EMBL/GenBank/DDBJ whole genome shotgun (WGS) entry which is preliminary data.</text>
</comment>
<dbReference type="Proteomes" id="UP000011135">
    <property type="component" value="Unassembled WGS sequence"/>
</dbReference>
<dbReference type="GO" id="GO:0003677">
    <property type="term" value="F:DNA binding"/>
    <property type="evidence" value="ECO:0007669"/>
    <property type="project" value="InterPro"/>
</dbReference>
<gene>
    <name evidence="3" type="ORF">C900_02331</name>
</gene>
<dbReference type="Gene3D" id="1.10.260.40">
    <property type="entry name" value="lambda repressor-like DNA-binding domains"/>
    <property type="match status" value="1"/>
</dbReference>
<dbReference type="InterPro" id="IPR001387">
    <property type="entry name" value="Cro/C1-type_HTH"/>
</dbReference>
<feature type="domain" description="HTH cro/C1-type" evidence="2">
    <location>
        <begin position="15"/>
        <end position="50"/>
    </location>
</feature>
<proteinExistence type="predicted"/>
<reference evidence="3 4" key="1">
    <citation type="submission" date="2012-12" db="EMBL/GenBank/DDBJ databases">
        <title>Genome assembly of Fulvivirga imtechensis AK7.</title>
        <authorList>
            <person name="Nupur N."/>
            <person name="Khatri I."/>
            <person name="Kumar R."/>
            <person name="Subramanian S."/>
            <person name="Pinnaka A."/>
        </authorList>
    </citation>
    <scope>NUCLEOTIDE SEQUENCE [LARGE SCALE GENOMIC DNA]</scope>
    <source>
        <strain evidence="3 4">AK7</strain>
    </source>
</reference>
<dbReference type="STRING" id="1237149.C900_02331"/>